<gene>
    <name evidence="3" type="ORF">INT43_002287</name>
</gene>
<dbReference type="PANTHER" id="PTHR38121:SF2">
    <property type="entry name" value="ACYLTRANSFERASE 3 DOMAIN-CONTAINING PROTEIN"/>
    <property type="match status" value="1"/>
</dbReference>
<sequence length="334" mass="37027">MQLVHVKAASWLWITWLITFTLAVDHSQDCDCGFVNNNGLFTDYWYTDFSSYQGDLQWDPSFFVGNYSIDAKYPGTYARSFRSDNVLVANNSLQLLVSVGDSVECASVGTKRQDMLYGSFRVWIKSTNIPGTVAAFFLFSNENEIDVELLSSVQPPQTYFAIHPGIIDPSSGRASSLTHTNYMMSYTPSEEFHEYRFDWMPNQAIFYIDGEQVNNLYTNIPSTPGRIMLNHWTDGNKNFSEGPPAQNAVMEIKNMTLFFNATTETGPEMKCQIMQTACNIDDVVQGFTPSASTPPAPISTVASLGIAASTPPAGLIIGILCAAIFTLTPHLCQL</sequence>
<dbReference type="GO" id="GO:0005975">
    <property type="term" value="P:carbohydrate metabolic process"/>
    <property type="evidence" value="ECO:0007669"/>
    <property type="project" value="InterPro"/>
</dbReference>
<dbReference type="Proteomes" id="UP000654370">
    <property type="component" value="Unassembled WGS sequence"/>
</dbReference>
<feature type="domain" description="GH16" evidence="2">
    <location>
        <begin position="43"/>
        <end position="263"/>
    </location>
</feature>
<dbReference type="PANTHER" id="PTHR38121">
    <property type="entry name" value="GH16 DOMAIN-CONTAINING PROTEIN"/>
    <property type="match status" value="1"/>
</dbReference>
<dbReference type="GO" id="GO:0004553">
    <property type="term" value="F:hydrolase activity, hydrolyzing O-glycosyl compounds"/>
    <property type="evidence" value="ECO:0007669"/>
    <property type="project" value="InterPro"/>
</dbReference>
<comment type="caution">
    <text evidence="3">The sequence shown here is derived from an EMBL/GenBank/DDBJ whole genome shotgun (WGS) entry which is preliminary data.</text>
</comment>
<reference evidence="3" key="1">
    <citation type="submission" date="2020-12" db="EMBL/GenBank/DDBJ databases">
        <title>Metabolic potential, ecology and presence of endohyphal bacteria is reflected in genomic diversity of Mucoromycotina.</title>
        <authorList>
            <person name="Muszewska A."/>
            <person name="Okrasinska A."/>
            <person name="Steczkiewicz K."/>
            <person name="Drgas O."/>
            <person name="Orlowska M."/>
            <person name="Perlinska-Lenart U."/>
            <person name="Aleksandrzak-Piekarczyk T."/>
            <person name="Szatraj K."/>
            <person name="Zielenkiewicz U."/>
            <person name="Pilsyk S."/>
            <person name="Malc E."/>
            <person name="Mieczkowski P."/>
            <person name="Kruszewska J.S."/>
            <person name="Biernat P."/>
            <person name="Pawlowska J."/>
        </authorList>
    </citation>
    <scope>NUCLEOTIDE SEQUENCE</scope>
    <source>
        <strain evidence="3">WA0000067209</strain>
    </source>
</reference>
<accession>A0A8H7Q3L2</accession>
<evidence type="ECO:0000313" key="3">
    <source>
        <dbReference type="EMBL" id="KAG2185849.1"/>
    </source>
</evidence>
<dbReference type="InterPro" id="IPR000757">
    <property type="entry name" value="Beta-glucanase-like"/>
</dbReference>
<dbReference type="EMBL" id="JAEPQZ010000001">
    <property type="protein sequence ID" value="KAG2185849.1"/>
    <property type="molecule type" value="Genomic_DNA"/>
</dbReference>
<dbReference type="InterPro" id="IPR013320">
    <property type="entry name" value="ConA-like_dom_sf"/>
</dbReference>
<dbReference type="Pfam" id="PF00722">
    <property type="entry name" value="Glyco_hydro_16"/>
    <property type="match status" value="1"/>
</dbReference>
<proteinExistence type="predicted"/>
<name>A0A8H7Q3L2_MORIS</name>
<keyword evidence="1" id="KW-0732">Signal</keyword>
<dbReference type="OrthoDB" id="25131at2759"/>
<dbReference type="AlphaFoldDB" id="A0A8H7Q3L2"/>
<feature type="signal peptide" evidence="1">
    <location>
        <begin position="1"/>
        <end position="23"/>
    </location>
</feature>
<dbReference type="SUPFAM" id="SSF49899">
    <property type="entry name" value="Concanavalin A-like lectins/glucanases"/>
    <property type="match status" value="1"/>
</dbReference>
<evidence type="ECO:0000256" key="1">
    <source>
        <dbReference type="SAM" id="SignalP"/>
    </source>
</evidence>
<organism evidence="3 4">
    <name type="scientific">Mortierella isabellina</name>
    <name type="common">Filamentous fungus</name>
    <name type="synonym">Umbelopsis isabellina</name>
    <dbReference type="NCBI Taxonomy" id="91625"/>
    <lineage>
        <taxon>Eukaryota</taxon>
        <taxon>Fungi</taxon>
        <taxon>Fungi incertae sedis</taxon>
        <taxon>Mucoromycota</taxon>
        <taxon>Mucoromycotina</taxon>
        <taxon>Umbelopsidomycetes</taxon>
        <taxon>Umbelopsidales</taxon>
        <taxon>Umbelopsidaceae</taxon>
        <taxon>Umbelopsis</taxon>
    </lineage>
</organism>
<dbReference type="Gene3D" id="2.60.120.200">
    <property type="match status" value="1"/>
</dbReference>
<dbReference type="CDD" id="cd00413">
    <property type="entry name" value="Glyco_hydrolase_16"/>
    <property type="match status" value="1"/>
</dbReference>
<dbReference type="PROSITE" id="PS51762">
    <property type="entry name" value="GH16_2"/>
    <property type="match status" value="1"/>
</dbReference>
<feature type="chain" id="PRO_5034487508" description="GH16 domain-containing protein" evidence="1">
    <location>
        <begin position="24"/>
        <end position="334"/>
    </location>
</feature>
<evidence type="ECO:0000259" key="2">
    <source>
        <dbReference type="PROSITE" id="PS51762"/>
    </source>
</evidence>
<evidence type="ECO:0000313" key="4">
    <source>
        <dbReference type="Proteomes" id="UP000654370"/>
    </source>
</evidence>
<protein>
    <recommendedName>
        <fullName evidence="2">GH16 domain-containing protein</fullName>
    </recommendedName>
</protein>
<keyword evidence="4" id="KW-1185">Reference proteome</keyword>